<keyword evidence="5" id="KW-0963">Cytoplasm</keyword>
<reference evidence="11 12" key="1">
    <citation type="journal article" date="2010" name="Nature">
        <title>The Ectocarpus genome and the independent evolution of multicellularity in brown algae.</title>
        <authorList>
            <person name="Cock J.M."/>
            <person name="Sterck L."/>
            <person name="Rouze P."/>
            <person name="Scornet D."/>
            <person name="Allen A.E."/>
            <person name="Amoutzias G."/>
            <person name="Anthouard V."/>
            <person name="Artiguenave F."/>
            <person name="Aury J.M."/>
            <person name="Badger J.H."/>
            <person name="Beszteri B."/>
            <person name="Billiau K."/>
            <person name="Bonnet E."/>
            <person name="Bothwell J.H."/>
            <person name="Bowler C."/>
            <person name="Boyen C."/>
            <person name="Brownlee C."/>
            <person name="Carrano C.J."/>
            <person name="Charrier B."/>
            <person name="Cho G.Y."/>
            <person name="Coelho S.M."/>
            <person name="Collen J."/>
            <person name="Corre E."/>
            <person name="Da Silva C."/>
            <person name="Delage L."/>
            <person name="Delaroque N."/>
            <person name="Dittami S.M."/>
            <person name="Doulbeau S."/>
            <person name="Elias M."/>
            <person name="Farnham G."/>
            <person name="Gachon C.M."/>
            <person name="Gschloessl B."/>
            <person name="Heesch S."/>
            <person name="Jabbari K."/>
            <person name="Jubin C."/>
            <person name="Kawai H."/>
            <person name="Kimura K."/>
            <person name="Kloareg B."/>
            <person name="Kupper F.C."/>
            <person name="Lang D."/>
            <person name="Le Bail A."/>
            <person name="Leblanc C."/>
            <person name="Lerouge P."/>
            <person name="Lohr M."/>
            <person name="Lopez P.J."/>
            <person name="Martens C."/>
            <person name="Maumus F."/>
            <person name="Michel G."/>
            <person name="Miranda-Saavedra D."/>
            <person name="Morales J."/>
            <person name="Moreau H."/>
            <person name="Motomura T."/>
            <person name="Nagasato C."/>
            <person name="Napoli C.A."/>
            <person name="Nelson D.R."/>
            <person name="Nyvall-Collen P."/>
            <person name="Peters A.F."/>
            <person name="Pommier C."/>
            <person name="Potin P."/>
            <person name="Poulain J."/>
            <person name="Quesneville H."/>
            <person name="Read B."/>
            <person name="Rensing S.A."/>
            <person name="Ritter A."/>
            <person name="Rousvoal S."/>
            <person name="Samanta M."/>
            <person name="Samson G."/>
            <person name="Schroeder D.C."/>
            <person name="Segurens B."/>
            <person name="Strittmatter M."/>
            <person name="Tonon T."/>
            <person name="Tregear J.W."/>
            <person name="Valentin K."/>
            <person name="von Dassow P."/>
            <person name="Yamagishi T."/>
            <person name="Van de Peer Y."/>
            <person name="Wincker P."/>
        </authorList>
    </citation>
    <scope>NUCLEOTIDE SEQUENCE [LARGE SCALE GENOMIC DNA]</scope>
    <source>
        <strain evidence="12">Ec32 / CCAP1310/4</strain>
    </source>
</reference>
<evidence type="ECO:0000313" key="12">
    <source>
        <dbReference type="Proteomes" id="UP000002630"/>
    </source>
</evidence>
<evidence type="ECO:0000313" key="11">
    <source>
        <dbReference type="EMBL" id="CBJ49057.1"/>
    </source>
</evidence>
<comment type="similarity">
    <text evidence="3">Belongs to the CNOT11 family.</text>
</comment>
<dbReference type="OMA" id="PDHSVQW"/>
<keyword evidence="12" id="KW-1185">Reference proteome</keyword>
<dbReference type="InterPro" id="IPR019312">
    <property type="entry name" value="CNOT11"/>
</dbReference>
<evidence type="ECO:0000256" key="4">
    <source>
        <dbReference type="ARBA" id="ARBA00014872"/>
    </source>
</evidence>
<evidence type="ECO:0000256" key="3">
    <source>
        <dbReference type="ARBA" id="ARBA00008030"/>
    </source>
</evidence>
<dbReference type="OrthoDB" id="10265389at2759"/>
<dbReference type="STRING" id="2880.D7FJ18"/>
<keyword evidence="8" id="KW-0804">Transcription</keyword>
<proteinExistence type="inferred from homology"/>
<dbReference type="eggNOG" id="KOG4508">
    <property type="taxonomic scope" value="Eukaryota"/>
</dbReference>
<accession>D7FJ18</accession>
<keyword evidence="6" id="KW-0805">Transcription regulation</keyword>
<dbReference type="EMBL" id="FN649743">
    <property type="protein sequence ID" value="CBJ49057.1"/>
    <property type="molecule type" value="Genomic_DNA"/>
</dbReference>
<sequence>MLDSQELTPLLQLLNDEDDILENVAQKFHRTFTRNDHFKVGCALCILLCDNLLTHTQRVVSFSILCDLYRNDANGTNPFLPFFLEAIEKGTDPVERQYLVHLLCSPPTNRNSARKNALQVIAEYEGTPAEAVEVPDLSALRQLYSEKNPAVPSLRTAGVRPVLADPSESSNEVGSWLPPRPEEQVGRAPGGAALRGGVGGKREAPTPIQPLTLDDMRLSKGGRGGSLSLASFEPEFMRPVPPMLPIADSEVMWLNPDYAPRLLWDTSMGQDSSKGAEVRDVMAKAFKGPLLPTQQQQVLSELQGDARLVYHCGLTPFKLPDLVENNPMIAIECLLKLMSSSQITEYLSALVNMDMSLHSMEVVNRLTTSVDLPTEFIHLYISNCISSCENIKDKYMQNRLVRLVCVFLQSLIRNKIINVEDLFIEVQAFCIEFSRIREAAGLFRLLKTLE</sequence>
<dbReference type="Pfam" id="PF10155">
    <property type="entry name" value="CNOT11"/>
    <property type="match status" value="1"/>
</dbReference>
<evidence type="ECO:0000256" key="2">
    <source>
        <dbReference type="ARBA" id="ARBA00004496"/>
    </source>
</evidence>
<dbReference type="AlphaFoldDB" id="D7FJ18"/>
<evidence type="ECO:0000256" key="10">
    <source>
        <dbReference type="SAM" id="MobiDB-lite"/>
    </source>
</evidence>
<dbReference type="GO" id="GO:0005737">
    <property type="term" value="C:cytoplasm"/>
    <property type="evidence" value="ECO:0007669"/>
    <property type="project" value="UniProtKB-SubCell"/>
</dbReference>
<evidence type="ECO:0000256" key="6">
    <source>
        <dbReference type="ARBA" id="ARBA00023015"/>
    </source>
</evidence>
<evidence type="ECO:0000256" key="7">
    <source>
        <dbReference type="ARBA" id="ARBA00023158"/>
    </source>
</evidence>
<evidence type="ECO:0000256" key="1">
    <source>
        <dbReference type="ARBA" id="ARBA00004123"/>
    </source>
</evidence>
<evidence type="ECO:0000256" key="8">
    <source>
        <dbReference type="ARBA" id="ARBA00023163"/>
    </source>
</evidence>
<dbReference type="Proteomes" id="UP000002630">
    <property type="component" value="Linkage Group LG18"/>
</dbReference>
<dbReference type="InParanoid" id="D7FJ18"/>
<evidence type="ECO:0000256" key="5">
    <source>
        <dbReference type="ARBA" id="ARBA00022490"/>
    </source>
</evidence>
<dbReference type="GO" id="GO:0031047">
    <property type="term" value="P:regulatory ncRNA-mediated gene silencing"/>
    <property type="evidence" value="ECO:0007669"/>
    <property type="project" value="UniProtKB-KW"/>
</dbReference>
<protein>
    <recommendedName>
        <fullName evidence="4">CCR4-NOT transcription complex subunit 11</fullName>
    </recommendedName>
</protein>
<dbReference type="GO" id="GO:0030014">
    <property type="term" value="C:CCR4-NOT complex"/>
    <property type="evidence" value="ECO:0007669"/>
    <property type="project" value="InterPro"/>
</dbReference>
<keyword evidence="7" id="KW-0943">RNA-mediated gene silencing</keyword>
<comment type="subcellular location">
    <subcellularLocation>
        <location evidence="2">Cytoplasm</location>
    </subcellularLocation>
    <subcellularLocation>
        <location evidence="1">Nucleus</location>
    </subcellularLocation>
</comment>
<evidence type="ECO:0000256" key="9">
    <source>
        <dbReference type="ARBA" id="ARBA00023242"/>
    </source>
</evidence>
<dbReference type="EMBL" id="FN647904">
    <property type="protein sequence ID" value="CBJ49057.1"/>
    <property type="molecule type" value="Genomic_DNA"/>
</dbReference>
<organism evidence="11 12">
    <name type="scientific">Ectocarpus siliculosus</name>
    <name type="common">Brown alga</name>
    <name type="synonym">Conferva siliculosa</name>
    <dbReference type="NCBI Taxonomy" id="2880"/>
    <lineage>
        <taxon>Eukaryota</taxon>
        <taxon>Sar</taxon>
        <taxon>Stramenopiles</taxon>
        <taxon>Ochrophyta</taxon>
        <taxon>PX clade</taxon>
        <taxon>Phaeophyceae</taxon>
        <taxon>Ectocarpales</taxon>
        <taxon>Ectocarpaceae</taxon>
        <taxon>Ectocarpus</taxon>
    </lineage>
</organism>
<dbReference type="PANTHER" id="PTHR15975">
    <property type="entry name" value="CCR4-NOT TRANSCRIPTION COMPLEX SUBUNIT 11"/>
    <property type="match status" value="1"/>
</dbReference>
<keyword evidence="9" id="KW-0539">Nucleus</keyword>
<feature type="region of interest" description="Disordered" evidence="10">
    <location>
        <begin position="164"/>
        <end position="217"/>
    </location>
</feature>
<gene>
    <name evidence="11" type="ORF">Esi_0125_0062</name>
</gene>
<dbReference type="GO" id="GO:0005634">
    <property type="term" value="C:nucleus"/>
    <property type="evidence" value="ECO:0007669"/>
    <property type="project" value="UniProtKB-SubCell"/>
</dbReference>
<dbReference type="PANTHER" id="PTHR15975:SF0">
    <property type="entry name" value="CCR4-NOT TRANSCRIPTION COMPLEX SUBUNIT 11"/>
    <property type="match status" value="1"/>
</dbReference>
<name>D7FJ18_ECTSI</name>